<dbReference type="OrthoDB" id="10266265at2759"/>
<reference evidence="2 3" key="1">
    <citation type="journal article" date="2011" name="Proc. Natl. Acad. Sci. U.S.A.">
        <title>Comparative genomics of xylose-fermenting fungi for enhanced biofuel production.</title>
        <authorList>
            <person name="Wohlbach D.J."/>
            <person name="Kuo A."/>
            <person name="Sato T.K."/>
            <person name="Potts K.M."/>
            <person name="Salamov A.A."/>
            <person name="LaButti K.M."/>
            <person name="Sun H."/>
            <person name="Clum A."/>
            <person name="Pangilinan J.L."/>
            <person name="Lindquist E.A."/>
            <person name="Lucas S."/>
            <person name="Lapidus A."/>
            <person name="Jin M."/>
            <person name="Gunawan C."/>
            <person name="Balan V."/>
            <person name="Dale B.E."/>
            <person name="Jeffries T.W."/>
            <person name="Zinkel R."/>
            <person name="Barry K.W."/>
            <person name="Grigoriev I.V."/>
            <person name="Gasch A.P."/>
        </authorList>
    </citation>
    <scope>NUCLEOTIDE SEQUENCE [LARGE SCALE GENOMIC DNA]</scope>
    <source>
        <strain evidence="3">ATCC 10573 / BCRC 21748 / CBS 615 / JCM 9827 / NBRC 10315 / NRRL Y-1498 / VKM Y-70</strain>
    </source>
</reference>
<gene>
    <name evidence="2" type="ORF">CANTEDRAFT_107599</name>
</gene>
<dbReference type="Gene3D" id="3.40.50.1910">
    <property type="match status" value="1"/>
</dbReference>
<dbReference type="GO" id="GO:0016192">
    <property type="term" value="P:vesicle-mediated transport"/>
    <property type="evidence" value="ECO:0007669"/>
    <property type="project" value="InterPro"/>
</dbReference>
<name>G3BAH1_CANTC</name>
<dbReference type="Gene3D" id="3.40.50.2060">
    <property type="match status" value="1"/>
</dbReference>
<dbReference type="PANTHER" id="PTHR11679">
    <property type="entry name" value="VESICLE PROTEIN SORTING-ASSOCIATED"/>
    <property type="match status" value="1"/>
</dbReference>
<evidence type="ECO:0000256" key="1">
    <source>
        <dbReference type="ARBA" id="ARBA00009884"/>
    </source>
</evidence>
<dbReference type="InterPro" id="IPR043154">
    <property type="entry name" value="Sec-1-like_dom1"/>
</dbReference>
<dbReference type="InterPro" id="IPR027482">
    <property type="entry name" value="Sec1-like_dom2"/>
</dbReference>
<proteinExistence type="inferred from homology"/>
<protein>
    <submittedName>
        <fullName evidence="2">Sec1-like protein</fullName>
    </submittedName>
</protein>
<dbReference type="AlphaFoldDB" id="G3BAH1"/>
<dbReference type="Gene3D" id="3.90.830.10">
    <property type="entry name" value="Syntaxin Binding Protein 1, Chain A, domain 2"/>
    <property type="match status" value="1"/>
</dbReference>
<dbReference type="GeneID" id="18245967"/>
<dbReference type="SUPFAM" id="SSF56815">
    <property type="entry name" value="Sec1/munc18-like (SM) proteins"/>
    <property type="match status" value="1"/>
</dbReference>
<comment type="similarity">
    <text evidence="1">Belongs to the STXBP/unc-18/SEC1 family.</text>
</comment>
<evidence type="ECO:0000313" key="3">
    <source>
        <dbReference type="Proteomes" id="UP000000707"/>
    </source>
</evidence>
<keyword evidence="3" id="KW-1185">Reference proteome</keyword>
<dbReference type="eggNOG" id="KOG1299">
    <property type="taxonomic scope" value="Eukaryota"/>
</dbReference>
<dbReference type="Proteomes" id="UP000000707">
    <property type="component" value="Unassembled WGS sequence"/>
</dbReference>
<dbReference type="InterPro" id="IPR036045">
    <property type="entry name" value="Sec1-like_sf"/>
</dbReference>
<dbReference type="PIRSF" id="PIRSF005715">
    <property type="entry name" value="VPS45_Sec1"/>
    <property type="match status" value="1"/>
</dbReference>
<dbReference type="EMBL" id="GL996527">
    <property type="protein sequence ID" value="EGV62058.1"/>
    <property type="molecule type" value="Genomic_DNA"/>
</dbReference>
<accession>G3BAH1</accession>
<organism evidence="3">
    <name type="scientific">Candida tenuis (strain ATCC 10573 / BCRC 21748 / CBS 615 / JCM 9827 / NBRC 10315 / NRRL Y-1498 / VKM Y-70)</name>
    <name type="common">Yeast</name>
    <name type="synonym">Yamadazyma tenuis</name>
    <dbReference type="NCBI Taxonomy" id="590646"/>
    <lineage>
        <taxon>Eukaryota</taxon>
        <taxon>Fungi</taxon>
        <taxon>Dikarya</taxon>
        <taxon>Ascomycota</taxon>
        <taxon>Saccharomycotina</taxon>
        <taxon>Pichiomycetes</taxon>
        <taxon>Debaryomycetaceae</taxon>
        <taxon>Yamadazyma</taxon>
    </lineage>
</organism>
<dbReference type="Gene3D" id="1.25.40.60">
    <property type="match status" value="1"/>
</dbReference>
<dbReference type="InterPro" id="IPR001619">
    <property type="entry name" value="Sec1-like"/>
</dbReference>
<sequence length="539" mass="62743">MTMNLYKVNDTYFDKVFKDSNIDEAKGRVLLVDKFTMSIISICYSQSQLLSQDIILIDLIENFHQLDQMKHLNCIVYIKPVTDSIEFLTKELQAPHFHDYKVYFNNIINKNQLERIAESDKFEVVSNIVELFQDYLVINANLFTITSTSIIDETNKLVSLLLSIKKFPIIQYENNSLSLKKLSSEILYQINSNLNNNLFENLNYDTVPVLLLFDRFNDPITPLINPWTYQAMIHELIGINKNIVEINGEKILLDDQSDDFLSQSLYLNYGDLTELFQTKVEKFKKESNANVKTSNLVELKKILTRLPDFKKKSSNIMKHLNVLTELDAQISKQNLWEISELQQTIICNLDTKINVENSLIRILSNDSVSMNHKIKLILLYSIRFSGDHIGRFVSLLNEPSLVQLKLLNNFSKSFSSKIKHPKQEEENNFKKFFKNFSNTNEIDNIFLQYNPPLKDFLNDFLLLRADGNGHGLNTLVPDTLKESNIVQDVIIYFKNGVTYEEAKIVRDFNDTNRRFNLIIGSDKIINSNEWLEELYDFIN</sequence>
<evidence type="ECO:0000313" key="2">
    <source>
        <dbReference type="EMBL" id="EGV62058.1"/>
    </source>
</evidence>
<dbReference type="InterPro" id="IPR043127">
    <property type="entry name" value="Sec-1-like_dom3a"/>
</dbReference>
<dbReference type="Pfam" id="PF00995">
    <property type="entry name" value="Sec1"/>
    <property type="match status" value="1"/>
</dbReference>
<dbReference type="STRING" id="590646.G3BAH1"/>
<dbReference type="KEGG" id="cten:18245967"/>
<dbReference type="HOGENOM" id="CLU_013933_1_0_1"/>